<feature type="domain" description="Peptidase A1" evidence="10">
    <location>
        <begin position="85"/>
        <end position="427"/>
    </location>
</feature>
<name>A0A371HE86_MUCPR</name>
<evidence type="ECO:0000256" key="3">
    <source>
        <dbReference type="ARBA" id="ARBA00022525"/>
    </source>
</evidence>
<evidence type="ECO:0000313" key="11">
    <source>
        <dbReference type="EMBL" id="RDY01103.1"/>
    </source>
</evidence>
<reference evidence="11" key="1">
    <citation type="submission" date="2018-05" db="EMBL/GenBank/DDBJ databases">
        <title>Draft genome of Mucuna pruriens seed.</title>
        <authorList>
            <person name="Nnadi N.E."/>
            <person name="Vos R."/>
            <person name="Hasami M.H."/>
            <person name="Devisetty U.K."/>
            <person name="Aguiy J.C."/>
        </authorList>
    </citation>
    <scope>NUCLEOTIDE SEQUENCE [LARGE SCALE GENOMIC DNA]</scope>
    <source>
        <strain evidence="11">JCA_2017</strain>
    </source>
</reference>
<keyword evidence="7" id="KW-0378">Hydrolase</keyword>
<dbReference type="AlphaFoldDB" id="A0A371HE86"/>
<evidence type="ECO:0000256" key="7">
    <source>
        <dbReference type="ARBA" id="ARBA00022801"/>
    </source>
</evidence>
<evidence type="ECO:0000256" key="1">
    <source>
        <dbReference type="ARBA" id="ARBA00004613"/>
    </source>
</evidence>
<dbReference type="InterPro" id="IPR051708">
    <property type="entry name" value="Plant_Aspart_Prot_A1"/>
</dbReference>
<dbReference type="PROSITE" id="PS00141">
    <property type="entry name" value="ASP_PROTEASE"/>
    <property type="match status" value="2"/>
</dbReference>
<evidence type="ECO:0000256" key="2">
    <source>
        <dbReference type="ARBA" id="ARBA00007447"/>
    </source>
</evidence>
<dbReference type="EMBL" id="QJKJ01002838">
    <property type="protein sequence ID" value="RDY01103.1"/>
    <property type="molecule type" value="Genomic_DNA"/>
</dbReference>
<keyword evidence="4" id="KW-0645">Protease</keyword>
<dbReference type="InterPro" id="IPR032799">
    <property type="entry name" value="TAXi_C"/>
</dbReference>
<dbReference type="PROSITE" id="PS51767">
    <property type="entry name" value="PEPTIDASE_A1"/>
    <property type="match status" value="2"/>
</dbReference>
<dbReference type="Gene3D" id="2.40.70.10">
    <property type="entry name" value="Acid Proteases"/>
    <property type="match status" value="4"/>
</dbReference>
<feature type="signal peptide" evidence="9">
    <location>
        <begin position="1"/>
        <end position="22"/>
    </location>
</feature>
<dbReference type="GO" id="GO:0005576">
    <property type="term" value="C:extracellular region"/>
    <property type="evidence" value="ECO:0007669"/>
    <property type="project" value="UniProtKB-SubCell"/>
</dbReference>
<dbReference type="PANTHER" id="PTHR47967:SF66">
    <property type="entry name" value="ASPARTIC PROTEINASE CDR1-RELATED"/>
    <property type="match status" value="1"/>
</dbReference>
<evidence type="ECO:0000256" key="6">
    <source>
        <dbReference type="ARBA" id="ARBA00022750"/>
    </source>
</evidence>
<dbReference type="Pfam" id="PF14543">
    <property type="entry name" value="TAXi_N"/>
    <property type="match status" value="2"/>
</dbReference>
<dbReference type="FunFam" id="2.40.70.10:FF:000050">
    <property type="entry name" value="Aspartic proteinase CDR1"/>
    <property type="match status" value="2"/>
</dbReference>
<comment type="similarity">
    <text evidence="2">Belongs to the peptidase A1 family.</text>
</comment>
<evidence type="ECO:0000256" key="5">
    <source>
        <dbReference type="ARBA" id="ARBA00022729"/>
    </source>
</evidence>
<feature type="chain" id="PRO_5017059902" evidence="9">
    <location>
        <begin position="23"/>
        <end position="859"/>
    </location>
</feature>
<evidence type="ECO:0000256" key="9">
    <source>
        <dbReference type="SAM" id="SignalP"/>
    </source>
</evidence>
<dbReference type="Pfam" id="PF14541">
    <property type="entry name" value="TAXi_C"/>
    <property type="match status" value="2"/>
</dbReference>
<feature type="domain" description="Peptidase A1" evidence="10">
    <location>
        <begin position="509"/>
        <end position="852"/>
    </location>
</feature>
<dbReference type="InterPro" id="IPR032861">
    <property type="entry name" value="TAXi_N"/>
</dbReference>
<evidence type="ECO:0000256" key="4">
    <source>
        <dbReference type="ARBA" id="ARBA00022670"/>
    </source>
</evidence>
<organism evidence="11 12">
    <name type="scientific">Mucuna pruriens</name>
    <name type="common">Velvet bean</name>
    <name type="synonym">Dolichos pruriens</name>
    <dbReference type="NCBI Taxonomy" id="157652"/>
    <lineage>
        <taxon>Eukaryota</taxon>
        <taxon>Viridiplantae</taxon>
        <taxon>Streptophyta</taxon>
        <taxon>Embryophyta</taxon>
        <taxon>Tracheophyta</taxon>
        <taxon>Spermatophyta</taxon>
        <taxon>Magnoliopsida</taxon>
        <taxon>eudicotyledons</taxon>
        <taxon>Gunneridae</taxon>
        <taxon>Pentapetalae</taxon>
        <taxon>rosids</taxon>
        <taxon>fabids</taxon>
        <taxon>Fabales</taxon>
        <taxon>Fabaceae</taxon>
        <taxon>Papilionoideae</taxon>
        <taxon>50 kb inversion clade</taxon>
        <taxon>NPAAA clade</taxon>
        <taxon>indigoferoid/millettioid clade</taxon>
        <taxon>Phaseoleae</taxon>
        <taxon>Mucuna</taxon>
    </lineage>
</organism>
<keyword evidence="3" id="KW-0964">Secreted</keyword>
<comment type="caution">
    <text evidence="11">The sequence shown here is derived from an EMBL/GenBank/DDBJ whole genome shotgun (WGS) entry which is preliminary data.</text>
</comment>
<protein>
    <submittedName>
        <fullName evidence="11">Aspartic proteinase CDR1</fullName>
    </submittedName>
</protein>
<evidence type="ECO:0000256" key="8">
    <source>
        <dbReference type="ARBA" id="ARBA00023180"/>
    </source>
</evidence>
<dbReference type="FunFam" id="2.40.70.10:FF:000016">
    <property type="entry name" value="Probable aspartic protease At2g35615"/>
    <property type="match status" value="2"/>
</dbReference>
<dbReference type="CDD" id="cd05476">
    <property type="entry name" value="pepsin_A_like_plant"/>
    <property type="match status" value="2"/>
</dbReference>
<gene>
    <name evidence="11" type="primary">CDR1</name>
    <name evidence="11" type="ORF">CR513_15608</name>
</gene>
<evidence type="ECO:0000313" key="12">
    <source>
        <dbReference type="Proteomes" id="UP000257109"/>
    </source>
</evidence>
<accession>A0A371HE86</accession>
<keyword evidence="5 9" id="KW-0732">Signal</keyword>
<keyword evidence="12" id="KW-1185">Reference proteome</keyword>
<keyword evidence="6" id="KW-0064">Aspartyl protease</keyword>
<dbReference type="GO" id="GO:0006508">
    <property type="term" value="P:proteolysis"/>
    <property type="evidence" value="ECO:0007669"/>
    <property type="project" value="UniProtKB-KW"/>
</dbReference>
<dbReference type="PANTHER" id="PTHR47967">
    <property type="entry name" value="OS07G0603500 PROTEIN-RELATED"/>
    <property type="match status" value="1"/>
</dbReference>
<dbReference type="GO" id="GO:0004190">
    <property type="term" value="F:aspartic-type endopeptidase activity"/>
    <property type="evidence" value="ECO:0007669"/>
    <property type="project" value="UniProtKB-KW"/>
</dbReference>
<dbReference type="InterPro" id="IPR021109">
    <property type="entry name" value="Peptidase_aspartic_dom_sf"/>
</dbReference>
<sequence>MAAYPNILFVFLSLTLPTLCFCGFSVELIHRDSPKSPFYNPIETPFQQLNNAFHRSFSRVNHFYPKSKASQKTPQSVITSNQGEYLVKYSIGTPPFEVMGIADTGSDLIWSQCKPCDQCYNQTTPLFDPSKSSTYEPVSCYSRVCQLLGKTYCYSANGDPNCEYTVSYGDGSHSQGTLAFDTFTLDSTTGSSVAFTKISIGCGVNNAGTFDSKGSGIVGLGGGVVSLISQIGPSIDFKFSYCLVPLFESKSISKLNFGENAVVAGPGTVSTPIIPGPVDTFYYLKLEGMSVGSKRIEFICDSTSNVANGNIIIDSGTTLTILPEKFYTKLELEVAAHINLERVNSTDQILSLCYQSPPNNAIETPIITAHFSGADVVLNSLNTFISVSNYVTCFAFAPMATNSIFGNLAQMNYLVGYDLQRKTVSFKPTDCTKIGKLESEALKGGFSVQLIHRDSSKSPLYNPSESAFQQLKSAFQRSFNRVNHFYPKSKVSRKTKTPQSVITWNHGEYLVKYSIGTPPFEVMGVFDTGSDLIWSQCKPCKECYNQTNPLFDYSKSSTYEPIHCKSRVCKSLGEANCYSHSDPTCEYTVIYGDGSHSRGFLAFDTLTLPSTTDSSIAFPKIFFGCGVNNGGIFDPKASGIVGVGGGAVSLISQIGPSIDFKFSYCLVPLFSESESTSKLNFGENAVVAGPGTVSTPIIPGPVNTFYYLKLKGMSVGSKRIELISDSKSNNGKGNIIIDSGTTLTFLPQKLYTKLESEVAAQIKLERVHSPEHVLSLCYKSPSNNAIEAPIITAHFSGADVVLNSLNTFVSVSDNVTCFAFAPVMRSDSIFGNIAQMNHLVGYDLQKKTVSFKPTDCSKM</sequence>
<dbReference type="InterPro" id="IPR001969">
    <property type="entry name" value="Aspartic_peptidase_AS"/>
</dbReference>
<comment type="subcellular location">
    <subcellularLocation>
        <location evidence="1">Secreted</location>
    </subcellularLocation>
</comment>
<dbReference type="InterPro" id="IPR034161">
    <property type="entry name" value="Pepsin-like_plant"/>
</dbReference>
<proteinExistence type="inferred from homology"/>
<dbReference type="Proteomes" id="UP000257109">
    <property type="component" value="Unassembled WGS sequence"/>
</dbReference>
<dbReference type="SUPFAM" id="SSF50630">
    <property type="entry name" value="Acid proteases"/>
    <property type="match status" value="2"/>
</dbReference>
<keyword evidence="8" id="KW-0325">Glycoprotein</keyword>
<feature type="non-terminal residue" evidence="11">
    <location>
        <position position="1"/>
    </location>
</feature>
<dbReference type="OrthoDB" id="2747330at2759"/>
<dbReference type="InterPro" id="IPR033121">
    <property type="entry name" value="PEPTIDASE_A1"/>
</dbReference>
<evidence type="ECO:0000259" key="10">
    <source>
        <dbReference type="PROSITE" id="PS51767"/>
    </source>
</evidence>